<comment type="caution">
    <text evidence="2">The sequence shown here is derived from an EMBL/GenBank/DDBJ whole genome shotgun (WGS) entry which is preliminary data.</text>
</comment>
<name>A0A3A9ZIS5_9ACTN</name>
<dbReference type="Gene3D" id="3.30.450.30">
    <property type="entry name" value="Dynein light chain 2a, cytoplasmic"/>
    <property type="match status" value="1"/>
</dbReference>
<dbReference type="SUPFAM" id="SSF103196">
    <property type="entry name" value="Roadblock/LC7 domain"/>
    <property type="match status" value="1"/>
</dbReference>
<dbReference type="Pfam" id="PF03259">
    <property type="entry name" value="Robl_LC7"/>
    <property type="match status" value="1"/>
</dbReference>
<dbReference type="InterPro" id="IPR053141">
    <property type="entry name" value="Mycobact_SerProt_Inhib_Rv3364c"/>
</dbReference>
<dbReference type="SMART" id="SM00960">
    <property type="entry name" value="Robl_LC7"/>
    <property type="match status" value="1"/>
</dbReference>
<reference evidence="2 3" key="1">
    <citation type="journal article" date="2014" name="Int. J. Syst. Evol. Microbiol.">
        <title>Streptomyces hoynatensis sp. nov., isolated from deep marine sediment.</title>
        <authorList>
            <person name="Veyisoglu A."/>
            <person name="Sahin N."/>
        </authorList>
    </citation>
    <scope>NUCLEOTIDE SEQUENCE [LARGE SCALE GENOMIC DNA]</scope>
    <source>
        <strain evidence="2 3">KCTC 29097</strain>
    </source>
</reference>
<dbReference type="PANTHER" id="PTHR36222:SF1">
    <property type="entry name" value="SERINE PROTEASE INHIBITOR RV3364C"/>
    <property type="match status" value="1"/>
</dbReference>
<accession>A0A3A9ZIS5</accession>
<dbReference type="Proteomes" id="UP000272474">
    <property type="component" value="Unassembled WGS sequence"/>
</dbReference>
<feature type="domain" description="Roadblock/LAMTOR2" evidence="1">
    <location>
        <begin position="14"/>
        <end position="105"/>
    </location>
</feature>
<dbReference type="AlphaFoldDB" id="A0A3A9ZIS5"/>
<keyword evidence="3" id="KW-1185">Reference proteome</keyword>
<dbReference type="PANTHER" id="PTHR36222">
    <property type="entry name" value="SERINE PROTEASE INHIBITOR RV3364C"/>
    <property type="match status" value="1"/>
</dbReference>
<evidence type="ECO:0000313" key="3">
    <source>
        <dbReference type="Proteomes" id="UP000272474"/>
    </source>
</evidence>
<dbReference type="InterPro" id="IPR004942">
    <property type="entry name" value="Roadblock/LAMTOR2_dom"/>
</dbReference>
<evidence type="ECO:0000259" key="1">
    <source>
        <dbReference type="SMART" id="SM00960"/>
    </source>
</evidence>
<protein>
    <submittedName>
        <fullName evidence="2">Roadblock/LC7 domain-containing protein</fullName>
    </submittedName>
</protein>
<gene>
    <name evidence="2" type="ORF">D7294_03245</name>
</gene>
<sequence length="149" mass="15740">MNARVPVTKPKADLSFVLAPILEVPDVQHAMVITADGFFEAHSGLEEQTAEKLSAVLASLLASGRGTSQTYFGGRAPLRQVMVETHDGYVFVIPAAEGTYLAVFTGANVAMDNVCYEMQKQVQTLGKALVSPARTDLKGTDPGTDGSPA</sequence>
<proteinExistence type="predicted"/>
<organism evidence="2 3">
    <name type="scientific">Streptomyces hoynatensis</name>
    <dbReference type="NCBI Taxonomy" id="1141874"/>
    <lineage>
        <taxon>Bacteria</taxon>
        <taxon>Bacillati</taxon>
        <taxon>Actinomycetota</taxon>
        <taxon>Actinomycetes</taxon>
        <taxon>Kitasatosporales</taxon>
        <taxon>Streptomycetaceae</taxon>
        <taxon>Streptomyces</taxon>
    </lineage>
</organism>
<evidence type="ECO:0000313" key="2">
    <source>
        <dbReference type="EMBL" id="RKN47197.1"/>
    </source>
</evidence>
<dbReference type="EMBL" id="RBAL01000001">
    <property type="protein sequence ID" value="RKN47197.1"/>
    <property type="molecule type" value="Genomic_DNA"/>
</dbReference>